<protein>
    <submittedName>
        <fullName evidence="2">Uncharacterized protein</fullName>
    </submittedName>
</protein>
<evidence type="ECO:0000256" key="1">
    <source>
        <dbReference type="SAM" id="MobiDB-lite"/>
    </source>
</evidence>
<comment type="caution">
    <text evidence="2">The sequence shown here is derived from an EMBL/GenBank/DDBJ whole genome shotgun (WGS) entry which is preliminary data.</text>
</comment>
<evidence type="ECO:0000313" key="3">
    <source>
        <dbReference type="Proteomes" id="UP000823749"/>
    </source>
</evidence>
<dbReference type="EMBL" id="JACTNZ010000007">
    <property type="protein sequence ID" value="KAG5539475.1"/>
    <property type="molecule type" value="Genomic_DNA"/>
</dbReference>
<dbReference type="AlphaFoldDB" id="A0AAV6JJL6"/>
<dbReference type="Proteomes" id="UP000823749">
    <property type="component" value="Chromosome 7"/>
</dbReference>
<sequence>MNQKKKKNNSWILAAGSVSPASRDVGDWSTIGEHDWSTIGCGFCASQRVIASGDEWLNGGGGGGTATRIAIAVPDGGGRGINVHGGGGGIDVHGGDGCGTTGRGVAGGGAEIGGGVAGGEAETDGGVAGGGGAN</sequence>
<feature type="region of interest" description="Disordered" evidence="1">
    <location>
        <begin position="115"/>
        <end position="134"/>
    </location>
</feature>
<accession>A0AAV6JJL6</accession>
<reference evidence="2" key="1">
    <citation type="submission" date="2020-08" db="EMBL/GenBank/DDBJ databases">
        <title>Plant Genome Project.</title>
        <authorList>
            <person name="Zhang R.-G."/>
        </authorList>
    </citation>
    <scope>NUCLEOTIDE SEQUENCE</scope>
    <source>
        <strain evidence="2">WSP0</strain>
        <tissue evidence="2">Leaf</tissue>
    </source>
</reference>
<keyword evidence="3" id="KW-1185">Reference proteome</keyword>
<name>A0AAV6JJL6_9ERIC</name>
<proteinExistence type="predicted"/>
<organism evidence="2 3">
    <name type="scientific">Rhododendron griersonianum</name>
    <dbReference type="NCBI Taxonomy" id="479676"/>
    <lineage>
        <taxon>Eukaryota</taxon>
        <taxon>Viridiplantae</taxon>
        <taxon>Streptophyta</taxon>
        <taxon>Embryophyta</taxon>
        <taxon>Tracheophyta</taxon>
        <taxon>Spermatophyta</taxon>
        <taxon>Magnoliopsida</taxon>
        <taxon>eudicotyledons</taxon>
        <taxon>Gunneridae</taxon>
        <taxon>Pentapetalae</taxon>
        <taxon>asterids</taxon>
        <taxon>Ericales</taxon>
        <taxon>Ericaceae</taxon>
        <taxon>Ericoideae</taxon>
        <taxon>Rhodoreae</taxon>
        <taxon>Rhododendron</taxon>
    </lineage>
</organism>
<evidence type="ECO:0000313" key="2">
    <source>
        <dbReference type="EMBL" id="KAG5539475.1"/>
    </source>
</evidence>
<gene>
    <name evidence="2" type="ORF">RHGRI_019876</name>
</gene>